<accession>A0ABS4BZ41</accession>
<proteinExistence type="predicted"/>
<gene>
    <name evidence="1" type="ORF">J8H85_18710</name>
</gene>
<sequence>MNIFRKKKHPKEIVDTDNENHSQPIVTEIKLDKRFRFMYENFVISSQQELYLLLEEKDGIIDLLCFTSVSIYKYGYPNDEIGHPLQKYGLGFYGFFEVKNSQWIAEIEKMNSSHPKHIKGLSSDRKHYVAKFKDVTLEVVCKSYELKQMTKNELNEIITEQINYIKNDS</sequence>
<reference evidence="1 2" key="1">
    <citation type="submission" date="2021-04" db="EMBL/GenBank/DDBJ databases">
        <title>Mariniflexile gromovii gen. nov., sp. nov., a gliding bacterium isolated from the sea urchin Strongylocentrotus intermedius.</title>
        <authorList>
            <person name="Ko S."/>
            <person name="Le V."/>
            <person name="Ahn C.-Y."/>
            <person name="Oh H.-M."/>
        </authorList>
    </citation>
    <scope>NUCLEOTIDE SEQUENCE [LARGE SCALE GENOMIC DNA]</scope>
    <source>
        <strain evidence="1 2">KCTC 12570</strain>
    </source>
</reference>
<comment type="caution">
    <text evidence="1">The sequence shown here is derived from an EMBL/GenBank/DDBJ whole genome shotgun (WGS) entry which is preliminary data.</text>
</comment>
<evidence type="ECO:0000313" key="1">
    <source>
        <dbReference type="EMBL" id="MBP0905854.1"/>
    </source>
</evidence>
<dbReference type="EMBL" id="JAGJCB010000042">
    <property type="protein sequence ID" value="MBP0905854.1"/>
    <property type="molecule type" value="Genomic_DNA"/>
</dbReference>
<organism evidence="1 2">
    <name type="scientific">Mariniflexile gromovii</name>
    <dbReference type="NCBI Taxonomy" id="362523"/>
    <lineage>
        <taxon>Bacteria</taxon>
        <taxon>Pseudomonadati</taxon>
        <taxon>Bacteroidota</taxon>
        <taxon>Flavobacteriia</taxon>
        <taxon>Flavobacteriales</taxon>
        <taxon>Flavobacteriaceae</taxon>
        <taxon>Mariniflexile</taxon>
    </lineage>
</organism>
<protein>
    <submittedName>
        <fullName evidence="1">Uncharacterized protein</fullName>
    </submittedName>
</protein>
<evidence type="ECO:0000313" key="2">
    <source>
        <dbReference type="Proteomes" id="UP000670776"/>
    </source>
</evidence>
<dbReference type="RefSeq" id="WP_209657210.1">
    <property type="nucleotide sequence ID" value="NZ_JAGJCB010000042.1"/>
</dbReference>
<name>A0ABS4BZ41_9FLAO</name>
<dbReference type="Proteomes" id="UP000670776">
    <property type="component" value="Unassembled WGS sequence"/>
</dbReference>
<keyword evidence="2" id="KW-1185">Reference proteome</keyword>